<evidence type="ECO:0000256" key="1">
    <source>
        <dbReference type="SAM" id="MobiDB-lite"/>
    </source>
</evidence>
<keyword evidence="3" id="KW-1185">Reference proteome</keyword>
<dbReference type="EMBL" id="WJXA01000010">
    <property type="protein sequence ID" value="KAF7129474.1"/>
    <property type="molecule type" value="Genomic_DNA"/>
</dbReference>
<dbReference type="Proteomes" id="UP000626092">
    <property type="component" value="Unassembled WGS sequence"/>
</dbReference>
<accession>A0A834GBT2</accession>
<gene>
    <name evidence="2" type="ORF">RHSIM_Rhsim10G0122100</name>
</gene>
<protein>
    <submittedName>
        <fullName evidence="2">Uncharacterized protein</fullName>
    </submittedName>
</protein>
<organism evidence="2 3">
    <name type="scientific">Rhododendron simsii</name>
    <name type="common">Sims's rhododendron</name>
    <dbReference type="NCBI Taxonomy" id="118357"/>
    <lineage>
        <taxon>Eukaryota</taxon>
        <taxon>Viridiplantae</taxon>
        <taxon>Streptophyta</taxon>
        <taxon>Embryophyta</taxon>
        <taxon>Tracheophyta</taxon>
        <taxon>Spermatophyta</taxon>
        <taxon>Magnoliopsida</taxon>
        <taxon>eudicotyledons</taxon>
        <taxon>Gunneridae</taxon>
        <taxon>Pentapetalae</taxon>
        <taxon>asterids</taxon>
        <taxon>Ericales</taxon>
        <taxon>Ericaceae</taxon>
        <taxon>Ericoideae</taxon>
        <taxon>Rhodoreae</taxon>
        <taxon>Rhododendron</taxon>
    </lineage>
</organism>
<reference evidence="2" key="1">
    <citation type="submission" date="2019-11" db="EMBL/GenBank/DDBJ databases">
        <authorList>
            <person name="Liu Y."/>
            <person name="Hou J."/>
            <person name="Li T.-Q."/>
            <person name="Guan C.-H."/>
            <person name="Wu X."/>
            <person name="Wu H.-Z."/>
            <person name="Ling F."/>
            <person name="Zhang R."/>
            <person name="Shi X.-G."/>
            <person name="Ren J.-P."/>
            <person name="Chen E.-F."/>
            <person name="Sun J.-M."/>
        </authorList>
    </citation>
    <scope>NUCLEOTIDE SEQUENCE</scope>
    <source>
        <strain evidence="2">Adult_tree_wgs_1</strain>
        <tissue evidence="2">Leaves</tissue>
    </source>
</reference>
<dbReference type="OrthoDB" id="10461952at2759"/>
<proteinExistence type="predicted"/>
<sequence length="300" mass="32975">MESICFPSGVQDVSGIFLCNRSGDITACLEYPCFAGWRRVVGLVAGAICLDLFSAPRFAGFLAVLLSAFGISHGETVELNYSSDMNLMKRNNKAISARHPLGTKMSKSPKSMMKESREQLCTEMERKGQIADKSTVVCSSLKFAYSDVEVGGKRDTMFSADQQVVPGWGAQSKRLVQPTESHATMDLFYRAAAAANKSSLLLLMSWGNRCECAMFKWQGVLSHRVILLLCFVQVDLHLGDWLDKSHGYGELFSSNQGTRAGPKNIPMSEDEMEPSGSWSSQNCRISVHGVDSNPDEWCGL</sequence>
<comment type="caution">
    <text evidence="2">The sequence shown here is derived from an EMBL/GenBank/DDBJ whole genome shotgun (WGS) entry which is preliminary data.</text>
</comment>
<feature type="region of interest" description="Disordered" evidence="1">
    <location>
        <begin position="253"/>
        <end position="279"/>
    </location>
</feature>
<evidence type="ECO:0000313" key="3">
    <source>
        <dbReference type="Proteomes" id="UP000626092"/>
    </source>
</evidence>
<evidence type="ECO:0000313" key="2">
    <source>
        <dbReference type="EMBL" id="KAF7129474.1"/>
    </source>
</evidence>
<name>A0A834GBT2_RHOSS</name>
<dbReference type="AlphaFoldDB" id="A0A834GBT2"/>